<organism evidence="2 3">
    <name type="scientific">Brassica cretica</name>
    <name type="common">Mustard</name>
    <dbReference type="NCBI Taxonomy" id="69181"/>
    <lineage>
        <taxon>Eukaryota</taxon>
        <taxon>Viridiplantae</taxon>
        <taxon>Streptophyta</taxon>
        <taxon>Embryophyta</taxon>
        <taxon>Tracheophyta</taxon>
        <taxon>Spermatophyta</taxon>
        <taxon>Magnoliopsida</taxon>
        <taxon>eudicotyledons</taxon>
        <taxon>Gunneridae</taxon>
        <taxon>Pentapetalae</taxon>
        <taxon>rosids</taxon>
        <taxon>malvids</taxon>
        <taxon>Brassicales</taxon>
        <taxon>Brassicaceae</taxon>
        <taxon>Brassiceae</taxon>
        <taxon>Brassica</taxon>
    </lineage>
</organism>
<name>A0A8S9PA01_BRACR</name>
<dbReference type="Proteomes" id="UP000712600">
    <property type="component" value="Unassembled WGS sequence"/>
</dbReference>
<accession>A0A8S9PA01</accession>
<feature type="region of interest" description="Disordered" evidence="1">
    <location>
        <begin position="63"/>
        <end position="136"/>
    </location>
</feature>
<evidence type="ECO:0000256" key="1">
    <source>
        <dbReference type="SAM" id="MobiDB-lite"/>
    </source>
</evidence>
<evidence type="ECO:0000313" key="3">
    <source>
        <dbReference type="Proteomes" id="UP000712600"/>
    </source>
</evidence>
<protein>
    <submittedName>
        <fullName evidence="2">Uncharacterized protein</fullName>
    </submittedName>
</protein>
<dbReference type="AlphaFoldDB" id="A0A8S9PA01"/>
<comment type="caution">
    <text evidence="2">The sequence shown here is derived from an EMBL/GenBank/DDBJ whole genome shotgun (WGS) entry which is preliminary data.</text>
</comment>
<evidence type="ECO:0000313" key="2">
    <source>
        <dbReference type="EMBL" id="KAF3513888.1"/>
    </source>
</evidence>
<feature type="compositionally biased region" description="Polar residues" evidence="1">
    <location>
        <begin position="124"/>
        <end position="136"/>
    </location>
</feature>
<reference evidence="2" key="1">
    <citation type="submission" date="2019-12" db="EMBL/GenBank/DDBJ databases">
        <title>Genome sequencing and annotation of Brassica cretica.</title>
        <authorList>
            <person name="Studholme D.J."/>
            <person name="Sarris P."/>
        </authorList>
    </citation>
    <scope>NUCLEOTIDE SEQUENCE</scope>
    <source>
        <strain evidence="2">PFS-109/04</strain>
        <tissue evidence="2">Leaf</tissue>
    </source>
</reference>
<dbReference type="EMBL" id="QGKX02001521">
    <property type="protein sequence ID" value="KAF3513888.1"/>
    <property type="molecule type" value="Genomic_DNA"/>
</dbReference>
<proteinExistence type="predicted"/>
<sequence>MYSDQYVLRLDDILEIYNRHLHNAQALTKKEIRTQTFENRSNSRYTNFDNAKPVAERHKDLHAKISKQEVGNEMAAAREPKTARGPARKQRAANTTMAKKMMPHNWDVRNTGWSHRQNQEDPQTKQSLQDHYQPSS</sequence>
<gene>
    <name evidence="2" type="ORF">F2Q69_00004769</name>
</gene>